<protein>
    <submittedName>
        <fullName evidence="1">Uncharacterized protein</fullName>
    </submittedName>
</protein>
<dbReference type="Proteomes" id="UP001530293">
    <property type="component" value="Unassembled WGS sequence"/>
</dbReference>
<gene>
    <name evidence="1" type="ORF">ACHAWU_003047</name>
</gene>
<name>A0ABD3MAJ8_9STRA</name>
<comment type="caution">
    <text evidence="1">The sequence shown here is derived from an EMBL/GenBank/DDBJ whole genome shotgun (WGS) entry which is preliminary data.</text>
</comment>
<evidence type="ECO:0000313" key="2">
    <source>
        <dbReference type="Proteomes" id="UP001530293"/>
    </source>
</evidence>
<reference evidence="1 2" key="1">
    <citation type="submission" date="2024-10" db="EMBL/GenBank/DDBJ databases">
        <title>Updated reference genomes for cyclostephanoid diatoms.</title>
        <authorList>
            <person name="Roberts W.R."/>
            <person name="Alverson A.J."/>
        </authorList>
    </citation>
    <scope>NUCLEOTIDE SEQUENCE [LARGE SCALE GENOMIC DNA]</scope>
    <source>
        <strain evidence="1 2">AJA232-27</strain>
    </source>
</reference>
<keyword evidence="2" id="KW-1185">Reference proteome</keyword>
<dbReference type="AlphaFoldDB" id="A0ABD3MAJ8"/>
<organism evidence="1 2">
    <name type="scientific">Discostella pseudostelligera</name>
    <dbReference type="NCBI Taxonomy" id="259834"/>
    <lineage>
        <taxon>Eukaryota</taxon>
        <taxon>Sar</taxon>
        <taxon>Stramenopiles</taxon>
        <taxon>Ochrophyta</taxon>
        <taxon>Bacillariophyta</taxon>
        <taxon>Coscinodiscophyceae</taxon>
        <taxon>Thalassiosirophycidae</taxon>
        <taxon>Stephanodiscales</taxon>
        <taxon>Stephanodiscaceae</taxon>
        <taxon>Discostella</taxon>
    </lineage>
</organism>
<proteinExistence type="predicted"/>
<accession>A0ABD3MAJ8</accession>
<dbReference type="EMBL" id="JALLBG020000215">
    <property type="protein sequence ID" value="KAL3758976.1"/>
    <property type="molecule type" value="Genomic_DNA"/>
</dbReference>
<evidence type="ECO:0000313" key="1">
    <source>
        <dbReference type="EMBL" id="KAL3758976.1"/>
    </source>
</evidence>
<sequence length="365" mass="38910">MMSAHRVAVAAAACFALLLGFAFHTKLRGEILNNIQLPTSASSLVTAPVVVTGAITVDGSNDNDTPTLTDNDNYDDDDNKDAKSYYIFLQKFPLESSFRMIFHTEVIVCPRQTFASDIAFLNLLDGLVANILSPSRFDTVKAMTTTTAAAGNNFQDTDTTTKVPFISIEREYWSKQSEPGCVQLGYGGADCDNACCGSPHRRENTNYALNSQQAVIGNAMGEYKELYLYGMSGGGSGSDMPSTTANDGSGGNDGISGEDAYKAVCHGHMNAIEIGRGKFPICVSNWSGHDYNPLTNNCNTFTSTILKCVYGLSDAKPHLGVSDLRTVTCPTETNANGMDVEQCMIPVDGAGMEDASAGATLLALQ</sequence>